<comment type="caution">
    <text evidence="1">The sequence shown here is derived from an EMBL/GenBank/DDBJ whole genome shotgun (WGS) entry which is preliminary data.</text>
</comment>
<dbReference type="InterPro" id="IPR018544">
    <property type="entry name" value="KICS_2"/>
</dbReference>
<dbReference type="GO" id="GO:0042149">
    <property type="term" value="P:cellular response to glucose starvation"/>
    <property type="evidence" value="ECO:0007669"/>
    <property type="project" value="TreeGrafter"/>
</dbReference>
<organism evidence="1 2">
    <name type="scientific">Mortierella alpina</name>
    <name type="common">Oleaginous fungus</name>
    <name type="synonym">Mortierella renispora</name>
    <dbReference type="NCBI Taxonomy" id="64518"/>
    <lineage>
        <taxon>Eukaryota</taxon>
        <taxon>Fungi</taxon>
        <taxon>Fungi incertae sedis</taxon>
        <taxon>Mucoromycota</taxon>
        <taxon>Mortierellomycotina</taxon>
        <taxon>Mortierellomycetes</taxon>
        <taxon>Mortierellales</taxon>
        <taxon>Mortierellaceae</taxon>
        <taxon>Mortierella</taxon>
    </lineage>
</organism>
<dbReference type="PANTHER" id="PTHR31581:SF1">
    <property type="entry name" value="KICSTOR SUBUNIT 2"/>
    <property type="match status" value="1"/>
</dbReference>
<accession>A0A9P8CZH2</accession>
<dbReference type="Pfam" id="PF09404">
    <property type="entry name" value="C12orf66_like"/>
    <property type="match status" value="1"/>
</dbReference>
<dbReference type="GO" id="GO:0034198">
    <property type="term" value="P:cellular response to amino acid starvation"/>
    <property type="evidence" value="ECO:0007669"/>
    <property type="project" value="TreeGrafter"/>
</dbReference>
<gene>
    <name evidence="1" type="ORF">KVV02_006615</name>
</gene>
<dbReference type="EMBL" id="JAIFTL010000066">
    <property type="protein sequence ID" value="KAG9324471.1"/>
    <property type="molecule type" value="Genomic_DNA"/>
</dbReference>
<name>A0A9P8CZH2_MORAP</name>
<dbReference type="PANTHER" id="PTHR31581">
    <property type="entry name" value="KICSTOR COMPLEX PROTEIN C12ORF66"/>
    <property type="match status" value="1"/>
</dbReference>
<dbReference type="GO" id="GO:0061462">
    <property type="term" value="P:protein localization to lysosome"/>
    <property type="evidence" value="ECO:0007669"/>
    <property type="project" value="TreeGrafter"/>
</dbReference>
<dbReference type="GO" id="GO:1904262">
    <property type="term" value="P:negative regulation of TORC1 signaling"/>
    <property type="evidence" value="ECO:0007669"/>
    <property type="project" value="TreeGrafter"/>
</dbReference>
<protein>
    <submittedName>
        <fullName evidence="1">Uncharacterized protein</fullName>
    </submittedName>
</protein>
<dbReference type="Proteomes" id="UP000717515">
    <property type="component" value="Unassembled WGS sequence"/>
</dbReference>
<reference evidence="1" key="1">
    <citation type="submission" date="2021-07" db="EMBL/GenBank/DDBJ databases">
        <title>Draft genome of Mortierella alpina, strain LL118, isolated from an aspen leaf litter sample.</title>
        <authorList>
            <person name="Yang S."/>
            <person name="Vinatzer B.A."/>
        </authorList>
    </citation>
    <scope>NUCLEOTIDE SEQUENCE</scope>
    <source>
        <strain evidence="1">LL118</strain>
    </source>
</reference>
<evidence type="ECO:0000313" key="2">
    <source>
        <dbReference type="Proteomes" id="UP000717515"/>
    </source>
</evidence>
<dbReference type="SUPFAM" id="SSF158548">
    <property type="entry name" value="FLJ32549 domain-like"/>
    <property type="match status" value="1"/>
</dbReference>
<sequence>MFSKDCAEFLKALGSFDYACANKHLMRISKVRFMLADMLGRHSLSICEGVYSSMQFLKPKIFRREDHLHQMYCDIAADVERESIVYRDILNIGMHGASMESPENAGRARATLEQLGAPASQGGALSGHGSPVLASEASQSSLHQYISSIHNATSMVIGDARSAGDSGTHNHNNNDHNNLSPIPAQYGSQQPHHQTGFNGREEQSAADHIVLYTILRELCSLRMALIGVYRLLSLSTVEIDIDLILPETELALQMYESGSSDIHNTVLGSGIENEISLLKHGLLMDKAISEYDIQKAATHLHLARVALLDWRKFSSEQEYAEKSYYRPEESSSMWRYNIFSSNSSVSEEKSKSSSSLAKGKFNVQPNHLLWLHRWIASEKAKMTIYFMDLLLEKEQAFGGDERTLWANMDPDMHGIIRAFRKKAGAHSISFVYEISADVRFSTTGFISANAPYESPTGLNSFPCIYSYPPEPPRDHWPNIISIMQGSVSILRQYRSQYFYDRKIGCTYYVARVDAHVSIVIIYLDKHPQPDTGAMDFLQLLAGKLRHTDVLLSMRQE</sequence>
<proteinExistence type="predicted"/>
<dbReference type="AlphaFoldDB" id="A0A9P8CZH2"/>
<dbReference type="Gene3D" id="1.10.3450.30">
    <property type="match status" value="1"/>
</dbReference>
<dbReference type="InterPro" id="IPR038060">
    <property type="entry name" value="C12orf66-like_central_sf"/>
</dbReference>
<dbReference type="SUPFAM" id="SSF160651">
    <property type="entry name" value="FLJ32549 C-terminal domain-like"/>
    <property type="match status" value="1"/>
</dbReference>
<evidence type="ECO:0000313" key="1">
    <source>
        <dbReference type="EMBL" id="KAG9324471.1"/>
    </source>
</evidence>